<organism evidence="1 2">
    <name type="scientific">Triticum urartu</name>
    <name type="common">Red wild einkorn</name>
    <name type="synonym">Crithodium urartu</name>
    <dbReference type="NCBI Taxonomy" id="4572"/>
    <lineage>
        <taxon>Eukaryota</taxon>
        <taxon>Viridiplantae</taxon>
        <taxon>Streptophyta</taxon>
        <taxon>Embryophyta</taxon>
        <taxon>Tracheophyta</taxon>
        <taxon>Spermatophyta</taxon>
        <taxon>Magnoliopsida</taxon>
        <taxon>Liliopsida</taxon>
        <taxon>Poales</taxon>
        <taxon>Poaceae</taxon>
        <taxon>BOP clade</taxon>
        <taxon>Pooideae</taxon>
        <taxon>Triticodae</taxon>
        <taxon>Triticeae</taxon>
        <taxon>Triticinae</taxon>
        <taxon>Triticum</taxon>
    </lineage>
</organism>
<dbReference type="Proteomes" id="UP000015106">
    <property type="component" value="Chromosome 6"/>
</dbReference>
<dbReference type="Gramene" id="TuG1812G0600002124.01.T01">
    <property type="protein sequence ID" value="TuG1812G0600002124.01.T01"/>
    <property type="gene ID" value="TuG1812G0600002124.01"/>
</dbReference>
<reference evidence="1" key="2">
    <citation type="submission" date="2018-03" db="EMBL/GenBank/DDBJ databases">
        <title>The Triticum urartu genome reveals the dynamic nature of wheat genome evolution.</title>
        <authorList>
            <person name="Ling H."/>
            <person name="Ma B."/>
            <person name="Shi X."/>
            <person name="Liu H."/>
            <person name="Dong L."/>
            <person name="Sun H."/>
            <person name="Cao Y."/>
            <person name="Gao Q."/>
            <person name="Zheng S."/>
            <person name="Li Y."/>
            <person name="Yu Y."/>
            <person name="Du H."/>
            <person name="Qi M."/>
            <person name="Li Y."/>
            <person name="Yu H."/>
            <person name="Cui Y."/>
            <person name="Wang N."/>
            <person name="Chen C."/>
            <person name="Wu H."/>
            <person name="Zhao Y."/>
            <person name="Zhang J."/>
            <person name="Li Y."/>
            <person name="Zhou W."/>
            <person name="Zhang B."/>
            <person name="Hu W."/>
            <person name="Eijk M."/>
            <person name="Tang J."/>
            <person name="Witsenboer H."/>
            <person name="Zhao S."/>
            <person name="Li Z."/>
            <person name="Zhang A."/>
            <person name="Wang D."/>
            <person name="Liang C."/>
        </authorList>
    </citation>
    <scope>NUCLEOTIDE SEQUENCE [LARGE SCALE GENOMIC DNA]</scope>
    <source>
        <strain evidence="1">cv. G1812</strain>
    </source>
</reference>
<dbReference type="AlphaFoldDB" id="A0A8R7UUI5"/>
<accession>A0A8R7UUI5</accession>
<evidence type="ECO:0000313" key="1">
    <source>
        <dbReference type="EnsemblPlants" id="TuG1812G0600002124.01.T01"/>
    </source>
</evidence>
<protein>
    <submittedName>
        <fullName evidence="1">Uncharacterized protein</fullName>
    </submittedName>
</protein>
<reference evidence="2" key="1">
    <citation type="journal article" date="2013" name="Nature">
        <title>Draft genome of the wheat A-genome progenitor Triticum urartu.</title>
        <authorList>
            <person name="Ling H.Q."/>
            <person name="Zhao S."/>
            <person name="Liu D."/>
            <person name="Wang J."/>
            <person name="Sun H."/>
            <person name="Zhang C."/>
            <person name="Fan H."/>
            <person name="Li D."/>
            <person name="Dong L."/>
            <person name="Tao Y."/>
            <person name="Gao C."/>
            <person name="Wu H."/>
            <person name="Li Y."/>
            <person name="Cui Y."/>
            <person name="Guo X."/>
            <person name="Zheng S."/>
            <person name="Wang B."/>
            <person name="Yu K."/>
            <person name="Liang Q."/>
            <person name="Yang W."/>
            <person name="Lou X."/>
            <person name="Chen J."/>
            <person name="Feng M."/>
            <person name="Jian J."/>
            <person name="Zhang X."/>
            <person name="Luo G."/>
            <person name="Jiang Y."/>
            <person name="Liu J."/>
            <person name="Wang Z."/>
            <person name="Sha Y."/>
            <person name="Zhang B."/>
            <person name="Wu H."/>
            <person name="Tang D."/>
            <person name="Shen Q."/>
            <person name="Xue P."/>
            <person name="Zou S."/>
            <person name="Wang X."/>
            <person name="Liu X."/>
            <person name="Wang F."/>
            <person name="Yang Y."/>
            <person name="An X."/>
            <person name="Dong Z."/>
            <person name="Zhang K."/>
            <person name="Zhang X."/>
            <person name="Luo M.C."/>
            <person name="Dvorak J."/>
            <person name="Tong Y."/>
            <person name="Wang J."/>
            <person name="Yang H."/>
            <person name="Li Z."/>
            <person name="Wang D."/>
            <person name="Zhang A."/>
            <person name="Wang J."/>
        </authorList>
    </citation>
    <scope>NUCLEOTIDE SEQUENCE</scope>
    <source>
        <strain evidence="2">cv. G1812</strain>
    </source>
</reference>
<dbReference type="EnsemblPlants" id="TuG1812G0600002124.01.T01">
    <property type="protein sequence ID" value="TuG1812G0600002124.01.T01"/>
    <property type="gene ID" value="TuG1812G0600002124.01"/>
</dbReference>
<name>A0A8R7UUI5_TRIUA</name>
<evidence type="ECO:0000313" key="2">
    <source>
        <dbReference type="Proteomes" id="UP000015106"/>
    </source>
</evidence>
<proteinExistence type="predicted"/>
<reference evidence="1" key="3">
    <citation type="submission" date="2022-06" db="UniProtKB">
        <authorList>
            <consortium name="EnsemblPlants"/>
        </authorList>
    </citation>
    <scope>IDENTIFICATION</scope>
</reference>
<sequence length="80" mass="8915">MNPSGKAHEDLAALRVEPASQASYIQDGRRAFALPPHPLFLPCRRHGLAQREWFLLLPSRSVGGECFSLRVWATGQADRC</sequence>
<keyword evidence="2" id="KW-1185">Reference proteome</keyword>